<evidence type="ECO:0000256" key="2">
    <source>
        <dbReference type="SAM" id="MobiDB-lite"/>
    </source>
</evidence>
<keyword evidence="1" id="KW-0072">Autophagy</keyword>
<evidence type="ECO:0000256" key="1">
    <source>
        <dbReference type="ARBA" id="ARBA00023006"/>
    </source>
</evidence>
<keyword evidence="5" id="KW-1185">Reference proteome</keyword>
<dbReference type="GO" id="GO:1990316">
    <property type="term" value="C:Atg1/ULK1 kinase complex"/>
    <property type="evidence" value="ECO:0007669"/>
    <property type="project" value="InterPro"/>
</dbReference>
<dbReference type="InterPro" id="IPR036570">
    <property type="entry name" value="HORMA_dom_sf"/>
</dbReference>
<dbReference type="InterPro" id="IPR040182">
    <property type="entry name" value="ATG13"/>
</dbReference>
<dbReference type="Pfam" id="PF10033">
    <property type="entry name" value="ATG13"/>
    <property type="match status" value="1"/>
</dbReference>
<dbReference type="PANTHER" id="PTHR13430:SF15">
    <property type="entry name" value="AUTOPHAGY-RELATED PROTEIN 13B"/>
    <property type="match status" value="1"/>
</dbReference>
<gene>
    <name evidence="4" type="ORF">PanWU01x14_065560</name>
</gene>
<evidence type="ECO:0000259" key="3">
    <source>
        <dbReference type="Pfam" id="PF10033"/>
    </source>
</evidence>
<dbReference type="GO" id="GO:0005829">
    <property type="term" value="C:cytosol"/>
    <property type="evidence" value="ECO:0007669"/>
    <property type="project" value="TreeGrafter"/>
</dbReference>
<name>A0A2P5DGU8_PARAD</name>
<evidence type="ECO:0000313" key="4">
    <source>
        <dbReference type="EMBL" id="PON72521.1"/>
    </source>
</evidence>
<feature type="compositionally biased region" description="Polar residues" evidence="2">
    <location>
        <begin position="328"/>
        <end position="347"/>
    </location>
</feature>
<dbReference type="Gene3D" id="3.30.900.10">
    <property type="entry name" value="HORMA domain"/>
    <property type="match status" value="1"/>
</dbReference>
<reference evidence="5" key="1">
    <citation type="submission" date="2016-06" db="EMBL/GenBank/DDBJ databases">
        <title>Parallel loss of symbiosis genes in relatives of nitrogen-fixing non-legume Parasponia.</title>
        <authorList>
            <person name="Van Velzen R."/>
            <person name="Holmer R."/>
            <person name="Bu F."/>
            <person name="Rutten L."/>
            <person name="Van Zeijl A."/>
            <person name="Liu W."/>
            <person name="Santuari L."/>
            <person name="Cao Q."/>
            <person name="Sharma T."/>
            <person name="Shen D."/>
            <person name="Roswanjaya Y."/>
            <person name="Wardhani T."/>
            <person name="Kalhor M.S."/>
            <person name="Jansen J."/>
            <person name="Van den Hoogen J."/>
            <person name="Gungor B."/>
            <person name="Hartog M."/>
            <person name="Hontelez J."/>
            <person name="Verver J."/>
            <person name="Yang W.-C."/>
            <person name="Schijlen E."/>
            <person name="Repin R."/>
            <person name="Schilthuizen M."/>
            <person name="Schranz E."/>
            <person name="Heidstra R."/>
            <person name="Miyata K."/>
            <person name="Fedorova E."/>
            <person name="Kohlen W."/>
            <person name="Bisseling T."/>
            <person name="Smit S."/>
            <person name="Geurts R."/>
        </authorList>
    </citation>
    <scope>NUCLEOTIDE SEQUENCE [LARGE SCALE GENOMIC DNA]</scope>
    <source>
        <strain evidence="5">cv. WU1-14</strain>
    </source>
</reference>
<feature type="region of interest" description="Disordered" evidence="2">
    <location>
        <begin position="474"/>
        <end position="500"/>
    </location>
</feature>
<dbReference type="GO" id="GO:0034497">
    <property type="term" value="P:protein localization to phagophore assembly site"/>
    <property type="evidence" value="ECO:0007669"/>
    <property type="project" value="TreeGrafter"/>
</dbReference>
<dbReference type="OrthoDB" id="70161at2759"/>
<feature type="compositionally biased region" description="Low complexity" evidence="2">
    <location>
        <begin position="50"/>
        <end position="61"/>
    </location>
</feature>
<dbReference type="GO" id="GO:0000423">
    <property type="term" value="P:mitophagy"/>
    <property type="evidence" value="ECO:0007669"/>
    <property type="project" value="TreeGrafter"/>
</dbReference>
<feature type="compositionally biased region" description="Low complexity" evidence="2">
    <location>
        <begin position="480"/>
        <end position="496"/>
    </location>
</feature>
<feature type="region of interest" description="Disordered" evidence="2">
    <location>
        <begin position="39"/>
        <end position="63"/>
    </location>
</feature>
<proteinExistence type="predicted"/>
<evidence type="ECO:0000313" key="5">
    <source>
        <dbReference type="Proteomes" id="UP000237105"/>
    </source>
</evidence>
<feature type="region of interest" description="Disordered" evidence="2">
    <location>
        <begin position="431"/>
        <end position="461"/>
    </location>
</feature>
<dbReference type="InterPro" id="IPR018731">
    <property type="entry name" value="Atg13_N"/>
</dbReference>
<feature type="compositionally biased region" description="Polar residues" evidence="2">
    <location>
        <begin position="39"/>
        <end position="49"/>
    </location>
</feature>
<feature type="domain" description="Autophagy-related protein 13 N-terminal" evidence="3">
    <location>
        <begin position="19"/>
        <end position="259"/>
    </location>
</feature>
<dbReference type="EMBL" id="JXTB01000039">
    <property type="protein sequence ID" value="PON72521.1"/>
    <property type="molecule type" value="Genomic_DNA"/>
</dbReference>
<dbReference type="GO" id="GO:0034727">
    <property type="term" value="P:piecemeal microautophagy of the nucleus"/>
    <property type="evidence" value="ECO:0007669"/>
    <property type="project" value="TreeGrafter"/>
</dbReference>
<sequence>MASSHGNAHSESAKMEQIITEFFAKSLQIILESRSPYMSSRNYSGEQGISSPSSSSSSSSSVRPRDKWFNLALKECPAALENIDLWRQSNSEPMVVDVILVQKTIVDCDPVNFSPKKELVRNLSMKDRYPICMNSDQEEFGCGEKSEEIVERWVVQYESRKTRDNSHGNRRSSNSILYKKTILLLRSLYATVRLLPAYKIYHDLNSSSQIRPFTLGHRVSSFVEPFTRREEAEMQRFVFTPVDTYCGRLCLSVFYRSSVSDISSEPSTPLSPQVIPDYVGSPLADPLKRFPSIPVTGSASHGSPSYSPFTRRHSWSFDIYRNSTPLASFSPSPTHSEPQASNSNPSSCRFPPSSLPPHPPETSLIHKKNTGFDECFPSPVFSPSLSPSASPSPPIRIPVSHLSNALLRSESAPVRIPTAKLANFPVFKQNFPPSPPLKSSRSSASRSDKCMGAMHSGTPNEKLFPFRKEETRQFSGVKLSSNSSPRVSFSRSSSRSFPEDFDEPDFACPFDVDEDDMTDPSSRPEPFEQKGPFCEPLEPGGSFPTRKSQNAAVGALVLMLRKAPPLRQDFSKSVNSSEALKPETWGNHVLENNQTSEGQTPVQHVASSSVMSSGLVVSKTTADALEELQGYRELKNLLLSQGSKSHI</sequence>
<comment type="caution">
    <text evidence="4">The sequence shown here is derived from an EMBL/GenBank/DDBJ whole genome shotgun (WGS) entry which is preliminary data.</text>
</comment>
<accession>A0A2P5DGU8</accession>
<dbReference type="PANTHER" id="PTHR13430">
    <property type="match status" value="1"/>
</dbReference>
<dbReference type="STRING" id="3476.A0A2P5DGU8"/>
<dbReference type="Proteomes" id="UP000237105">
    <property type="component" value="Unassembled WGS sequence"/>
</dbReference>
<dbReference type="AlphaFoldDB" id="A0A2P5DGU8"/>
<organism evidence="4 5">
    <name type="scientific">Parasponia andersonii</name>
    <name type="common">Sponia andersonii</name>
    <dbReference type="NCBI Taxonomy" id="3476"/>
    <lineage>
        <taxon>Eukaryota</taxon>
        <taxon>Viridiplantae</taxon>
        <taxon>Streptophyta</taxon>
        <taxon>Embryophyta</taxon>
        <taxon>Tracheophyta</taxon>
        <taxon>Spermatophyta</taxon>
        <taxon>Magnoliopsida</taxon>
        <taxon>eudicotyledons</taxon>
        <taxon>Gunneridae</taxon>
        <taxon>Pentapetalae</taxon>
        <taxon>rosids</taxon>
        <taxon>fabids</taxon>
        <taxon>Rosales</taxon>
        <taxon>Cannabaceae</taxon>
        <taxon>Parasponia</taxon>
    </lineage>
</organism>
<feature type="region of interest" description="Disordered" evidence="2">
    <location>
        <begin position="328"/>
        <end position="364"/>
    </location>
</feature>
<dbReference type="GO" id="GO:0000407">
    <property type="term" value="C:phagophore assembly site"/>
    <property type="evidence" value="ECO:0007669"/>
    <property type="project" value="TreeGrafter"/>
</dbReference>
<protein>
    <submittedName>
        <fullName evidence="4">Autophagy-related protein</fullName>
    </submittedName>
</protein>